<evidence type="ECO:0000313" key="2">
    <source>
        <dbReference type="EMBL" id="OMJ93792.1"/>
    </source>
</evidence>
<name>A0A1R2CXS0_9CILI</name>
<comment type="caution">
    <text evidence="2">The sequence shown here is derived from an EMBL/GenBank/DDBJ whole genome shotgun (WGS) entry which is preliminary data.</text>
</comment>
<accession>A0A1R2CXS0</accession>
<dbReference type="Proteomes" id="UP000187209">
    <property type="component" value="Unassembled WGS sequence"/>
</dbReference>
<gene>
    <name evidence="2" type="ORF">SteCoe_3113</name>
</gene>
<keyword evidence="3" id="KW-1185">Reference proteome</keyword>
<evidence type="ECO:0000256" key="1">
    <source>
        <dbReference type="SAM" id="MobiDB-lite"/>
    </source>
</evidence>
<sequence>MDSSNLPILLEDVLSGKPEDSQNYNQSAQKLHIMLKTASPSLLQGAAYIAAELSHKGRVSYPDFKIFSDYISKIKQRSQPPDLRHLPIVNSGLKVAAICHALHKIQLKSQTLKHNAFISLLIAKHRYISELQVKRLQCANLISNIKINLGISMLKTVSKWKEYEELPARPKLEKKTTLTMHQKRSKSFRVIKNLLMSSPMAFEQQALWRWRLVNQEIRHWEERIQHATEQSNYLRLRMIKKAAYIRLKNNAIPMWLMKKALFERFLRKTELRYFYVKKIKFSNMKNYDMYEMYEEEEEEEYMKKIIKVIKKRPMSIAVPLSSNSILLLKVFKRANMRNFYALRLLLAKWKTPEKEKTSTKIKKPEHTQAVRSGKPSGKFVPRIPENEKTLKSLINRITKNCMTSADAPAKVTQLLQEPELPDEDQEKLSKIVNFMANFTKERKQMGEKLINYWQGRNLLALNKAKKYSQGLERLTRLIRTPYIKILLTLPECLVMIKEERTYEETIEMRTNIIQDIDIDIFKNLAKNAINFSIGKTLSILKWKGKVFSHLSGRKTPGTEVRDFTRAILSSVFKVSKSRLRESFKVWTTKNEIQKQCELTKKLGYFAGILNSALMRNVKSCLQMPKSCKTNDEILSNAIVALCKNLLWTRTRVFHIWTRFMSKSVLISSMNNTISENKNYKDKMSEYLLRNLSKYPKMVLLCFFSRWREVRKNNSRQLFTMISVLQRIFASKAKRVFNPPRIIKDADQIMRRTIRKLTSVKDWALRVYMLRWKYFRMIEKSQQSRKSVLKVLYLLANPTKQPFLQWKQKTSTLRYIHRSNGTSRIVQALSKVFRNRYKILLFRSLITKKRLTLLRNIWREYNKKYIETVRIGWMSWKFLAGTKDAVYYNTSKHSHVIDMVHRLSQRLNESFQLWKNYTYSCKTLIILDNYRISKLQLYFTRAIKARFIFLIRAISPGGRTKNILKMLFKSFEHKIKDSFIKWKNCFKSSGKKQILSAMKYSRLKDIMALISKDGLNAARLRILGHGSRVKGSVVCIIERLKFRPKHAFNMWKKFAGEVNTKKVLSMARTVNLKKVMLKILLRRLDDTKLRIYGGGEKVKGAVKNIVVVLKKKSKITFTKWTKYVTLVKTKQIMDNSNSSKLKVSLGKVIRRTLKDAYTRVLGNGSKTKGAVRSILLAVAKKPKNALRKWLKFAGNCETKNLMDGIKSFNFRNALSKIPKRTLKDAVQRLLGPGFRVKFAIKTFLSAAEKKSKQSFTIWKKVIEDSKRKKLKDNVTQNKLYIALARVPRRVIAAAFNNIIGRKKDAPANNRGQSLKLLLSPLGRKQLRTSMDRFLGQNDKARRLLSKIFFVFTKKTKVNFLFWVKYSNMCKTNEILDNAKSQKLINALSRVPKKILRNAFNTIIGDGNASKGLIIRGLSKILRRPKMAVSKWVKYSAEIDKKNIMDNLKSQKLKIAMENIIRRTTRDAEKRIIGGGDKIKGVISGILDKIKKLPRNALHKLRDHAKDCKTRNALDGLRTQKLKESFGRVPRRTLRDAVQRIVGDGNKVKGAIARIISNIKRKPRRALMKWNKFADDTEKKGILDSLKSQKLKIALTGIPKRVLKDGFQRIIDNGDKIKAALRSMEIKIKKRERFAFNKWAKFIEGIKKKGILDNLKSQKLKSALTNIPRRTLKDAHDRIYGDGNKVKGAIKSIISAIKQRPREVLRLWKGFVEACKQKGIFDNLRSQRLEISLDRIPRRKLKDAVQRILGDGSKAKGAIKNILSAIQKMPKNALERWRDYIKNIKTKGMLDNARAHKLQNVFDRIPRRVTKDAVERMIGEGNKIKGALKSIVNSLRKATKTAFVKWSDYIKDVKAKKLFDNIISQKLKIALSKIPNRALRDGFERIIGDGNKIKGAVNSILHNLKRRPRNALELWKKFNDACKNKNILDSLRSQKLKNALVKIPTRSTKDSFQRIVGGGSKATGAIKSIFMALDKLPKRAFIIWKNFIEKTKRKGLFDNVKSEKLKFFLFRIQSRSMRLVFTDIMPNTAHIRHALRGLVLVFDKGLLESFQKWNSFCKDLQKTAFEKKAKAFIIKESLSKPSRRVLRSCKNHVDHDNSKLRLALKVLGSNCIKLHSDYFKKWYVTIKPESLKTSLKGHTLADVLSKLPLRTVKGVFEKICPKENLVKALKLQTSLKRIVQRTSKCMIEKILGDGSRTLSIMKRLFAVAMHKPQEFISKWKNYVEMCKNKSLADKIRGLQLRTKMSRVSVKTVKTSLTRISGGGNFVKGIFNKFINAYMAKIKEAYKVLRENALIKQLNTTTKSIKLMFLVFNLVNKRLRTALDSILGDRRVRYMIKKLIKNYQDMAKVAFEELWHRVEKIRTIKKINSAYFVFRQLLNYSKRIQEMRFKYWKNLEFLRKRRMMRKSTTKMMSVVSLNYEGALWRWKNIVLKCGYHVTPKHSLAFKRFILSGTNYQKRLVQYSYYKISLYFRAMLSRGKTRLPQTIVQFSRHSRDFSNIDDIERPLSLSLYSTKSVENPSNVSTIISNKVSKDEVNSISQVGALELLTLQIMSARTRKLAWSLSAIFTFSKQVTYYDTERIRLIDQINEMRYEKHSLLEDNNTLRHHNDNLIENLEKTNFEFRALSLNIDNMRLVRMVRVVSKMIEVPMAEAFFILYDSCLY</sequence>
<protein>
    <submittedName>
        <fullName evidence="2">Uncharacterized protein</fullName>
    </submittedName>
</protein>
<feature type="region of interest" description="Disordered" evidence="1">
    <location>
        <begin position="356"/>
        <end position="382"/>
    </location>
</feature>
<organism evidence="2 3">
    <name type="scientific">Stentor coeruleus</name>
    <dbReference type="NCBI Taxonomy" id="5963"/>
    <lineage>
        <taxon>Eukaryota</taxon>
        <taxon>Sar</taxon>
        <taxon>Alveolata</taxon>
        <taxon>Ciliophora</taxon>
        <taxon>Postciliodesmatophora</taxon>
        <taxon>Heterotrichea</taxon>
        <taxon>Heterotrichida</taxon>
        <taxon>Stentoridae</taxon>
        <taxon>Stentor</taxon>
    </lineage>
</organism>
<dbReference type="EMBL" id="MPUH01000036">
    <property type="protein sequence ID" value="OMJ93792.1"/>
    <property type="molecule type" value="Genomic_DNA"/>
</dbReference>
<reference evidence="2 3" key="1">
    <citation type="submission" date="2016-11" db="EMBL/GenBank/DDBJ databases">
        <title>The macronuclear genome of Stentor coeruleus: a giant cell with tiny introns.</title>
        <authorList>
            <person name="Slabodnick M."/>
            <person name="Ruby J.G."/>
            <person name="Reiff S.B."/>
            <person name="Swart E.C."/>
            <person name="Gosai S."/>
            <person name="Prabakaran S."/>
            <person name="Witkowska E."/>
            <person name="Larue G.E."/>
            <person name="Fisher S."/>
            <person name="Freeman R.M."/>
            <person name="Gunawardena J."/>
            <person name="Chu W."/>
            <person name="Stover N.A."/>
            <person name="Gregory B.D."/>
            <person name="Nowacki M."/>
            <person name="Derisi J."/>
            <person name="Roy S.W."/>
            <person name="Marshall W.F."/>
            <person name="Sood P."/>
        </authorList>
    </citation>
    <scope>NUCLEOTIDE SEQUENCE [LARGE SCALE GENOMIC DNA]</scope>
    <source>
        <strain evidence="2">WM001</strain>
    </source>
</reference>
<evidence type="ECO:0000313" key="3">
    <source>
        <dbReference type="Proteomes" id="UP000187209"/>
    </source>
</evidence>
<feature type="compositionally biased region" description="Basic and acidic residues" evidence="1">
    <location>
        <begin position="356"/>
        <end position="368"/>
    </location>
</feature>
<proteinExistence type="predicted"/>